<dbReference type="OrthoDB" id="3595708at2759"/>
<reference evidence="1 2" key="1">
    <citation type="journal article" date="2018" name="BMC Genomics">
        <title>Comparative genome analyses reveal sequence features reflecting distinct modes of host-adaptation between dicot and monocot powdery mildew.</title>
        <authorList>
            <person name="Wu Y."/>
            <person name="Ma X."/>
            <person name="Pan Z."/>
            <person name="Kale S.D."/>
            <person name="Song Y."/>
            <person name="King H."/>
            <person name="Zhang Q."/>
            <person name="Presley C."/>
            <person name="Deng X."/>
            <person name="Wei C.I."/>
            <person name="Xiao S."/>
        </authorList>
    </citation>
    <scope>NUCLEOTIDE SEQUENCE [LARGE SCALE GENOMIC DNA]</scope>
    <source>
        <strain evidence="1">UMSG2</strain>
    </source>
</reference>
<proteinExistence type="predicted"/>
<organism evidence="1 2">
    <name type="scientific">Erysiphe neolycopersici</name>
    <dbReference type="NCBI Taxonomy" id="212602"/>
    <lineage>
        <taxon>Eukaryota</taxon>
        <taxon>Fungi</taxon>
        <taxon>Dikarya</taxon>
        <taxon>Ascomycota</taxon>
        <taxon>Pezizomycotina</taxon>
        <taxon>Leotiomycetes</taxon>
        <taxon>Erysiphales</taxon>
        <taxon>Erysiphaceae</taxon>
        <taxon>Erysiphe</taxon>
    </lineage>
</organism>
<evidence type="ECO:0000313" key="1">
    <source>
        <dbReference type="EMBL" id="RKF55791.1"/>
    </source>
</evidence>
<dbReference type="AlphaFoldDB" id="A0A420HED0"/>
<comment type="caution">
    <text evidence="1">The sequence shown here is derived from an EMBL/GenBank/DDBJ whole genome shotgun (WGS) entry which is preliminary data.</text>
</comment>
<evidence type="ECO:0000313" key="2">
    <source>
        <dbReference type="Proteomes" id="UP000286134"/>
    </source>
</evidence>
<dbReference type="EMBL" id="MCFK01008695">
    <property type="protein sequence ID" value="RKF55791.1"/>
    <property type="molecule type" value="Genomic_DNA"/>
</dbReference>
<keyword evidence="2" id="KW-1185">Reference proteome</keyword>
<sequence length="151" mass="16975">MRCEFPTRAPNIRDERSLQEDIGNFSQGYNETLYSYFSRAQELLKRSYRRDAKTNGSSPLTPIETVVLSGIISAFLIGLEDYKIRITVLMKSTVVSGSLRTANEASEDVKAIIKSHYAQKWGRPLSAVLADIKNGHQARRQVLEAEVQVTP</sequence>
<name>A0A420HED0_9PEZI</name>
<accession>A0A420HED0</accession>
<gene>
    <name evidence="1" type="ORF">OnM2_086043</name>
</gene>
<protein>
    <submittedName>
        <fullName evidence="1">Uncharacterized protein</fullName>
    </submittedName>
</protein>
<dbReference type="Proteomes" id="UP000286134">
    <property type="component" value="Unassembled WGS sequence"/>
</dbReference>